<gene>
    <name evidence="2" type="ORF">LXT13_27340</name>
</gene>
<dbReference type="Proteomes" id="UP001200741">
    <property type="component" value="Unassembled WGS sequence"/>
</dbReference>
<sequence>MKATALVAAIGVGVLATALAKPANLPDGWLQTGPAKTCEGGVLPVSGAPSPKVFSLDCKPGSDGFSTLMQQIGAADYAGKRVRLTAQVSGNQVASWGGLWMRADSGQRVGTAFDNMNDRPLRGSFAWQPAQVVLDIPADATTLSFGFLLTGGGQLQATAFNLEVVPAGTPVTGQGPIQVLPTRPNSMTPP</sequence>
<keyword evidence="1" id="KW-0732">Signal</keyword>
<organism evidence="2 3">
    <name type="scientific">Pelomonas cellulosilytica</name>
    <dbReference type="NCBI Taxonomy" id="2906762"/>
    <lineage>
        <taxon>Bacteria</taxon>
        <taxon>Pseudomonadati</taxon>
        <taxon>Pseudomonadota</taxon>
        <taxon>Betaproteobacteria</taxon>
        <taxon>Burkholderiales</taxon>
        <taxon>Sphaerotilaceae</taxon>
        <taxon>Roseateles</taxon>
    </lineage>
</organism>
<evidence type="ECO:0000313" key="3">
    <source>
        <dbReference type="Proteomes" id="UP001200741"/>
    </source>
</evidence>
<comment type="caution">
    <text evidence="2">The sequence shown here is derived from an EMBL/GenBank/DDBJ whole genome shotgun (WGS) entry which is preliminary data.</text>
</comment>
<reference evidence="2 3" key="1">
    <citation type="submission" date="2021-12" db="EMBL/GenBank/DDBJ databases">
        <title>Genome seq of P8.</title>
        <authorList>
            <person name="Seo T."/>
        </authorList>
    </citation>
    <scope>NUCLEOTIDE SEQUENCE [LARGE SCALE GENOMIC DNA]</scope>
    <source>
        <strain evidence="2 3">P8</strain>
    </source>
</reference>
<dbReference type="EMBL" id="JAJTWU010000017">
    <property type="protein sequence ID" value="MCE4558104.1"/>
    <property type="molecule type" value="Genomic_DNA"/>
</dbReference>
<feature type="chain" id="PRO_5046310684" description="Transcriptional regulator" evidence="1">
    <location>
        <begin position="21"/>
        <end position="190"/>
    </location>
</feature>
<name>A0ABS8Y4D9_9BURK</name>
<evidence type="ECO:0000313" key="2">
    <source>
        <dbReference type="EMBL" id="MCE4558104.1"/>
    </source>
</evidence>
<feature type="signal peptide" evidence="1">
    <location>
        <begin position="1"/>
        <end position="20"/>
    </location>
</feature>
<accession>A0ABS8Y4D9</accession>
<evidence type="ECO:0000256" key="1">
    <source>
        <dbReference type="SAM" id="SignalP"/>
    </source>
</evidence>
<evidence type="ECO:0008006" key="4">
    <source>
        <dbReference type="Google" id="ProtNLM"/>
    </source>
</evidence>
<dbReference type="RefSeq" id="WP_233375529.1">
    <property type="nucleotide sequence ID" value="NZ_JAJTWU010000017.1"/>
</dbReference>
<keyword evidence="3" id="KW-1185">Reference proteome</keyword>
<proteinExistence type="predicted"/>
<protein>
    <recommendedName>
        <fullName evidence="4">Transcriptional regulator</fullName>
    </recommendedName>
</protein>
<dbReference type="Gene3D" id="2.60.120.260">
    <property type="entry name" value="Galactose-binding domain-like"/>
    <property type="match status" value="1"/>
</dbReference>